<dbReference type="Proteomes" id="UP000319716">
    <property type="component" value="Unassembled WGS sequence"/>
</dbReference>
<name>A0A4Y1ZII7_9BACL</name>
<sequence length="51" mass="5822">MYYSVDQVLAQPLMGKAKVLSGMHLLKQRPVESVSVIEQPVEKFVKKMSWS</sequence>
<accession>A0A4Y1ZII7</accession>
<proteinExistence type="predicted"/>
<protein>
    <submittedName>
        <fullName evidence="1">Uncharacterized protein</fullName>
    </submittedName>
</protein>
<evidence type="ECO:0000313" key="2">
    <source>
        <dbReference type="Proteomes" id="UP000319716"/>
    </source>
</evidence>
<comment type="caution">
    <text evidence="1">The sequence shown here is derived from an EMBL/GenBank/DDBJ whole genome shotgun (WGS) entry which is preliminary data.</text>
</comment>
<gene>
    <name evidence="1" type="ORF">NBRC111894_3722</name>
</gene>
<evidence type="ECO:0000313" key="1">
    <source>
        <dbReference type="EMBL" id="GAY78168.1"/>
    </source>
</evidence>
<organism evidence="1 2">
    <name type="scientific">Sporolactobacillus inulinus</name>
    <dbReference type="NCBI Taxonomy" id="2078"/>
    <lineage>
        <taxon>Bacteria</taxon>
        <taxon>Bacillati</taxon>
        <taxon>Bacillota</taxon>
        <taxon>Bacilli</taxon>
        <taxon>Bacillales</taxon>
        <taxon>Sporolactobacillaceae</taxon>
        <taxon>Sporolactobacillus</taxon>
    </lineage>
</organism>
<reference evidence="1 2" key="1">
    <citation type="submission" date="2017-11" db="EMBL/GenBank/DDBJ databases">
        <title>Draft Genome Sequence of Sporolactobacillus inulinus NBRC 111894 Isolated from Koso, a Japanese Sugar-Vegetable Fermented Beverage.</title>
        <authorList>
            <person name="Chiou T.Y."/>
            <person name="Oshima K."/>
            <person name="Suda W."/>
            <person name="Hattori M."/>
            <person name="Takahashi T."/>
        </authorList>
    </citation>
    <scope>NUCLEOTIDE SEQUENCE [LARGE SCALE GENOMIC DNA]</scope>
    <source>
        <strain evidence="1 2">NBRC111894</strain>
    </source>
</reference>
<dbReference type="AlphaFoldDB" id="A0A4Y1ZII7"/>
<dbReference type="EMBL" id="BEXB01000041">
    <property type="protein sequence ID" value="GAY78168.1"/>
    <property type="molecule type" value="Genomic_DNA"/>
</dbReference>